<dbReference type="PANTHER" id="PTHR10916:SF0">
    <property type="entry name" value="LARGE RIBOSOMAL SUBUNIT PROTEIN UL29C"/>
    <property type="match status" value="1"/>
</dbReference>
<dbReference type="Gene3D" id="1.10.287.310">
    <property type="match status" value="1"/>
</dbReference>
<evidence type="ECO:0000313" key="6">
    <source>
        <dbReference type="EMBL" id="SVA93602.1"/>
    </source>
</evidence>
<comment type="similarity">
    <text evidence="1">Belongs to the universal ribosomal protein uL29 family.</text>
</comment>
<evidence type="ECO:0000313" key="7">
    <source>
        <dbReference type="EMBL" id="SVA93610.1"/>
    </source>
</evidence>
<dbReference type="EMBL" id="UINC01022940">
    <property type="protein sequence ID" value="SVA93602.1"/>
    <property type="molecule type" value="Genomic_DNA"/>
</dbReference>
<dbReference type="PANTHER" id="PTHR10916">
    <property type="entry name" value="60S RIBOSOMAL PROTEIN L35/50S RIBOSOMAL PROTEIN L29"/>
    <property type="match status" value="1"/>
</dbReference>
<keyword evidence="3" id="KW-0687">Ribonucleoprotein</keyword>
<proteinExistence type="inferred from homology"/>
<sequence>MARSKALSDLGDTDLVEQLNDAKEQLFNLRFQLATGQLENHSRLGKVKREVARALTELRAREIAAAEAMDAAETEEAG</sequence>
<evidence type="ECO:0000256" key="3">
    <source>
        <dbReference type="ARBA" id="ARBA00023274"/>
    </source>
</evidence>
<evidence type="ECO:0000256" key="1">
    <source>
        <dbReference type="ARBA" id="ARBA00009254"/>
    </source>
</evidence>
<dbReference type="EMBL" id="UINC01022942">
    <property type="protein sequence ID" value="SVA93610.1"/>
    <property type="molecule type" value="Genomic_DNA"/>
</dbReference>
<reference evidence="6" key="1">
    <citation type="submission" date="2018-05" db="EMBL/GenBank/DDBJ databases">
        <authorList>
            <person name="Lanie J.A."/>
            <person name="Ng W.-L."/>
            <person name="Kazmierczak K.M."/>
            <person name="Andrzejewski T.M."/>
            <person name="Davidsen T.M."/>
            <person name="Wayne K.J."/>
            <person name="Tettelin H."/>
            <person name="Glass J.I."/>
            <person name="Rusch D."/>
            <person name="Podicherti R."/>
            <person name="Tsui H.-C.T."/>
            <person name="Winkler M.E."/>
        </authorList>
    </citation>
    <scope>NUCLEOTIDE SEQUENCE</scope>
</reference>
<dbReference type="InterPro" id="IPR036049">
    <property type="entry name" value="Ribosomal_uL29_sf"/>
</dbReference>
<dbReference type="HAMAP" id="MF_00374">
    <property type="entry name" value="Ribosomal_uL29"/>
    <property type="match status" value="1"/>
</dbReference>
<dbReference type="InterPro" id="IPR001854">
    <property type="entry name" value="Ribosomal_uL29"/>
</dbReference>
<dbReference type="SUPFAM" id="SSF46561">
    <property type="entry name" value="Ribosomal protein L29 (L29p)"/>
    <property type="match status" value="1"/>
</dbReference>
<keyword evidence="2" id="KW-0689">Ribosomal protein</keyword>
<organism evidence="6">
    <name type="scientific">marine metagenome</name>
    <dbReference type="NCBI Taxonomy" id="408172"/>
    <lineage>
        <taxon>unclassified sequences</taxon>
        <taxon>metagenomes</taxon>
        <taxon>ecological metagenomes</taxon>
    </lineage>
</organism>
<evidence type="ECO:0000256" key="5">
    <source>
        <dbReference type="ARBA" id="ARBA00035476"/>
    </source>
</evidence>
<protein>
    <recommendedName>
        <fullName evidence="4">Large ribosomal subunit protein uL29</fullName>
    </recommendedName>
    <alternativeName>
        <fullName evidence="5">50S ribosomal protein L29</fullName>
    </alternativeName>
</protein>
<dbReference type="GO" id="GO:0022625">
    <property type="term" value="C:cytosolic large ribosomal subunit"/>
    <property type="evidence" value="ECO:0007669"/>
    <property type="project" value="TreeGrafter"/>
</dbReference>
<name>A0A381ZXM9_9ZZZZ</name>
<dbReference type="Pfam" id="PF00831">
    <property type="entry name" value="Ribosomal_L29"/>
    <property type="match status" value="1"/>
</dbReference>
<dbReference type="AlphaFoldDB" id="A0A381ZXM9"/>
<dbReference type="FunFam" id="1.10.287.310:FF:000001">
    <property type="entry name" value="50S ribosomal protein L29"/>
    <property type="match status" value="1"/>
</dbReference>
<accession>A0A381ZXM9</accession>
<dbReference type="NCBIfam" id="TIGR00012">
    <property type="entry name" value="L29"/>
    <property type="match status" value="1"/>
</dbReference>
<dbReference type="InterPro" id="IPR018254">
    <property type="entry name" value="Ribosomal_uL29_CS"/>
</dbReference>
<evidence type="ECO:0000256" key="2">
    <source>
        <dbReference type="ARBA" id="ARBA00022980"/>
    </source>
</evidence>
<dbReference type="PROSITE" id="PS00579">
    <property type="entry name" value="RIBOSOMAL_L29"/>
    <property type="match status" value="1"/>
</dbReference>
<gene>
    <name evidence="6" type="ORF">METZ01_LOCUS146456</name>
    <name evidence="7" type="ORF">METZ01_LOCUS146464</name>
</gene>
<dbReference type="InterPro" id="IPR050063">
    <property type="entry name" value="Ribosomal_protein_uL29"/>
</dbReference>
<dbReference type="GO" id="GO:0006412">
    <property type="term" value="P:translation"/>
    <property type="evidence" value="ECO:0007669"/>
    <property type="project" value="InterPro"/>
</dbReference>
<evidence type="ECO:0000256" key="4">
    <source>
        <dbReference type="ARBA" id="ARBA00035204"/>
    </source>
</evidence>
<dbReference type="GO" id="GO:0003735">
    <property type="term" value="F:structural constituent of ribosome"/>
    <property type="evidence" value="ECO:0007669"/>
    <property type="project" value="InterPro"/>
</dbReference>
<dbReference type="CDD" id="cd00427">
    <property type="entry name" value="Ribosomal_L29_HIP"/>
    <property type="match status" value="1"/>
</dbReference>